<evidence type="ECO:0000256" key="6">
    <source>
        <dbReference type="ARBA" id="ARBA00022989"/>
    </source>
</evidence>
<keyword evidence="4" id="KW-0145">Chemotaxis</keyword>
<name>A0A0R0DJI1_9GAMM</name>
<evidence type="ECO:0000313" key="12">
    <source>
        <dbReference type="EMBL" id="KRG78898.1"/>
    </source>
</evidence>
<dbReference type="OrthoDB" id="5573670at2"/>
<dbReference type="InterPro" id="IPR004089">
    <property type="entry name" value="MCPsignal_dom"/>
</dbReference>
<dbReference type="GO" id="GO:0006935">
    <property type="term" value="P:chemotaxis"/>
    <property type="evidence" value="ECO:0007669"/>
    <property type="project" value="UniProtKB-KW"/>
</dbReference>
<dbReference type="PATRIC" id="fig|336566.3.peg.2881"/>
<evidence type="ECO:0000313" key="13">
    <source>
        <dbReference type="Proteomes" id="UP000050956"/>
    </source>
</evidence>
<keyword evidence="5" id="KW-0812">Transmembrane</keyword>
<reference evidence="12 13" key="1">
    <citation type="submission" date="2015-05" db="EMBL/GenBank/DDBJ databases">
        <title>Genome sequencing and analysis of members of genus Stenotrophomonas.</title>
        <authorList>
            <person name="Patil P.P."/>
            <person name="Midha S."/>
            <person name="Patil P.B."/>
        </authorList>
    </citation>
    <scope>NUCLEOTIDE SEQUENCE [LARGE SCALE GENOMIC DNA]</scope>
    <source>
        <strain evidence="12 13">DSM 24757</strain>
    </source>
</reference>
<gene>
    <name evidence="12" type="ORF">ABB30_02370</name>
</gene>
<organism evidence="12 13">
    <name type="scientific">Stenotrophomonas ginsengisoli</name>
    <dbReference type="NCBI Taxonomy" id="336566"/>
    <lineage>
        <taxon>Bacteria</taxon>
        <taxon>Pseudomonadati</taxon>
        <taxon>Pseudomonadota</taxon>
        <taxon>Gammaproteobacteria</taxon>
        <taxon>Lysobacterales</taxon>
        <taxon>Lysobacteraceae</taxon>
        <taxon>Stenotrophomonas</taxon>
    </lineage>
</organism>
<keyword evidence="7" id="KW-0472">Membrane</keyword>
<protein>
    <submittedName>
        <fullName evidence="12">Chemotaxis protein</fullName>
    </submittedName>
</protein>
<keyword evidence="6" id="KW-1133">Transmembrane helix</keyword>
<accession>A0A0R0DJI1</accession>
<evidence type="ECO:0000256" key="3">
    <source>
        <dbReference type="ARBA" id="ARBA00022481"/>
    </source>
</evidence>
<evidence type="ECO:0000256" key="2">
    <source>
        <dbReference type="ARBA" id="ARBA00022475"/>
    </source>
</evidence>
<dbReference type="PANTHER" id="PTHR32089">
    <property type="entry name" value="METHYL-ACCEPTING CHEMOTAXIS PROTEIN MCPB"/>
    <property type="match status" value="1"/>
</dbReference>
<evidence type="ECO:0000256" key="9">
    <source>
        <dbReference type="PROSITE-ProRule" id="PRU00284"/>
    </source>
</evidence>
<dbReference type="SMART" id="SM00283">
    <property type="entry name" value="MA"/>
    <property type="match status" value="1"/>
</dbReference>
<dbReference type="Proteomes" id="UP000050956">
    <property type="component" value="Unassembled WGS sequence"/>
</dbReference>
<dbReference type="STRING" id="336566.ABB30_02370"/>
<evidence type="ECO:0000256" key="10">
    <source>
        <dbReference type="SAM" id="MobiDB-lite"/>
    </source>
</evidence>
<proteinExistence type="predicted"/>
<evidence type="ECO:0000256" key="7">
    <source>
        <dbReference type="ARBA" id="ARBA00023136"/>
    </source>
</evidence>
<dbReference type="GO" id="GO:0007165">
    <property type="term" value="P:signal transduction"/>
    <property type="evidence" value="ECO:0007669"/>
    <property type="project" value="UniProtKB-KW"/>
</dbReference>
<evidence type="ECO:0000256" key="8">
    <source>
        <dbReference type="ARBA" id="ARBA00023224"/>
    </source>
</evidence>
<keyword evidence="13" id="KW-1185">Reference proteome</keyword>
<dbReference type="PANTHER" id="PTHR32089:SF39">
    <property type="entry name" value="METHYL-ACCEPTING CHEMOTAXIS PROTEIN HLYB"/>
    <property type="match status" value="1"/>
</dbReference>
<dbReference type="PROSITE" id="PS50111">
    <property type="entry name" value="CHEMOTAXIS_TRANSDUC_2"/>
    <property type="match status" value="1"/>
</dbReference>
<evidence type="ECO:0000256" key="5">
    <source>
        <dbReference type="ARBA" id="ARBA00022692"/>
    </source>
</evidence>
<evidence type="ECO:0000256" key="4">
    <source>
        <dbReference type="ARBA" id="ARBA00022500"/>
    </source>
</evidence>
<dbReference type="AlphaFoldDB" id="A0A0R0DJI1"/>
<keyword evidence="2" id="KW-1003">Cell membrane</keyword>
<dbReference type="EMBL" id="LDJM01000007">
    <property type="protein sequence ID" value="KRG78898.1"/>
    <property type="molecule type" value="Genomic_DNA"/>
</dbReference>
<dbReference type="Gene3D" id="1.10.287.950">
    <property type="entry name" value="Methyl-accepting chemotaxis protein"/>
    <property type="match status" value="1"/>
</dbReference>
<feature type="domain" description="Methyl-accepting transducer" evidence="11">
    <location>
        <begin position="89"/>
        <end position="326"/>
    </location>
</feature>
<keyword evidence="3" id="KW-0488">Methylation</keyword>
<comment type="caution">
    <text evidence="12">The sequence shown here is derived from an EMBL/GenBank/DDBJ whole genome shotgun (WGS) entry which is preliminary data.</text>
</comment>
<dbReference type="Pfam" id="PF00015">
    <property type="entry name" value="MCPsignal"/>
    <property type="match status" value="1"/>
</dbReference>
<dbReference type="SUPFAM" id="SSF58104">
    <property type="entry name" value="Methyl-accepting chemotaxis protein (MCP) signaling domain"/>
    <property type="match status" value="1"/>
</dbReference>
<keyword evidence="8 9" id="KW-0807">Transducer</keyword>
<sequence>MTPRPLMLLAAPLAFSLLLVLALALDLPAPLQWALLLTQIASWTAFAWWQLQQRASSPRQNKDGSRVLREQEQLLSELRGYIGSEVEGTRAEVERARELIRQAVAGLGSSFDAMNRKSRQQSQAVSRIVDRAGEDGSNGVDVARFAQHASQRMEQLVEALEQVSGQSNVTVAHIDQMAQHLDGIFALLEDVKSIADQTNLLALNAAIEAARAGEAGRGFAVVADEVRNLSERSTTFNEQIRKLAHSSKDAISKVRETVTQMASRDMDRSREARHEAAAMLDSVAAINNALGDGMREIADCGRAIDGSVSEAVRSLQFEDIATQALGSAHTHLDRLQTINQEASELQALLANSQAGDSELLGNLQRTSQRLREMRSDWARPPHKPVAQKDMGSGTVELF</sequence>
<dbReference type="GO" id="GO:0005886">
    <property type="term" value="C:plasma membrane"/>
    <property type="evidence" value="ECO:0007669"/>
    <property type="project" value="UniProtKB-SubCell"/>
</dbReference>
<evidence type="ECO:0000256" key="1">
    <source>
        <dbReference type="ARBA" id="ARBA00004651"/>
    </source>
</evidence>
<evidence type="ECO:0000259" key="11">
    <source>
        <dbReference type="PROSITE" id="PS50111"/>
    </source>
</evidence>
<comment type="subcellular location">
    <subcellularLocation>
        <location evidence="1">Cell membrane</location>
        <topology evidence="1">Multi-pass membrane protein</topology>
    </subcellularLocation>
</comment>
<dbReference type="RefSeq" id="WP_057636703.1">
    <property type="nucleotide sequence ID" value="NZ_LDJM01000007.1"/>
</dbReference>
<feature type="region of interest" description="Disordered" evidence="10">
    <location>
        <begin position="377"/>
        <end position="398"/>
    </location>
</feature>